<comment type="caution">
    <text evidence="7">The sequence shown here is derived from an EMBL/GenBank/DDBJ whole genome shotgun (WGS) entry which is preliminary data.</text>
</comment>
<evidence type="ECO:0000256" key="1">
    <source>
        <dbReference type="ARBA" id="ARBA00022737"/>
    </source>
</evidence>
<feature type="signal peptide" evidence="4">
    <location>
        <begin position="1"/>
        <end position="17"/>
    </location>
</feature>
<dbReference type="GO" id="GO:0006952">
    <property type="term" value="P:defense response"/>
    <property type="evidence" value="ECO:0007669"/>
    <property type="project" value="UniProtKB-KW"/>
</dbReference>
<feature type="chain" id="PRO_5041204319" description="Disease resistance protein" evidence="4">
    <location>
        <begin position="18"/>
        <end position="290"/>
    </location>
</feature>
<dbReference type="CDD" id="cd14798">
    <property type="entry name" value="RX-CC_like"/>
    <property type="match status" value="1"/>
</dbReference>
<dbReference type="InterPro" id="IPR027417">
    <property type="entry name" value="P-loop_NTPase"/>
</dbReference>
<organism evidence="7 8">
    <name type="scientific">Papaver nudicaule</name>
    <name type="common">Iceland poppy</name>
    <dbReference type="NCBI Taxonomy" id="74823"/>
    <lineage>
        <taxon>Eukaryota</taxon>
        <taxon>Viridiplantae</taxon>
        <taxon>Streptophyta</taxon>
        <taxon>Embryophyta</taxon>
        <taxon>Tracheophyta</taxon>
        <taxon>Spermatophyta</taxon>
        <taxon>Magnoliopsida</taxon>
        <taxon>Ranunculales</taxon>
        <taxon>Papaveraceae</taxon>
        <taxon>Papaveroideae</taxon>
        <taxon>Papaver</taxon>
    </lineage>
</organism>
<protein>
    <recommendedName>
        <fullName evidence="9">Disease resistance protein</fullName>
    </recommendedName>
</protein>
<evidence type="ECO:0000259" key="5">
    <source>
        <dbReference type="Pfam" id="PF00931"/>
    </source>
</evidence>
<keyword evidence="1" id="KW-0677">Repeat</keyword>
<sequence>MFFYFVHLIFLEKVVDAVVSFAMKKLGDVIISKTIFLHNVRRQVEELRDELGRMRCFLKDADAKEQQGDERVRNWIAEIRNVAYKAEDVIDTFILKVHFTRKTGIKSCVIRKALMVKNLKHLYKVGNEILAIQAKLKGLSDSRVTYGIKDLGDEETSSSEANKRMIQHPLRNRFSHFEDDDVVGFENHTDTLLAELKKDAVECCIVSIIGVGGLGKTTLAKKVYRHDTVKTRFDCCGWSSVSQQLNVKDILGEIMRCMSIPNGELNEKTLITNLYNYLKDKRYFVVLDDV</sequence>
<dbReference type="EMBL" id="JAJJMA010225958">
    <property type="protein sequence ID" value="MCL7041644.1"/>
    <property type="molecule type" value="Genomic_DNA"/>
</dbReference>
<keyword evidence="8" id="KW-1185">Reference proteome</keyword>
<dbReference type="AlphaFoldDB" id="A0AA41VI52"/>
<proteinExistence type="predicted"/>
<keyword evidence="3" id="KW-0611">Plant defense</keyword>
<feature type="domain" description="NB-ARC" evidence="5">
    <location>
        <begin position="186"/>
        <end position="290"/>
    </location>
</feature>
<feature type="domain" description="Disease resistance N-terminal" evidence="6">
    <location>
        <begin position="18"/>
        <end position="101"/>
    </location>
</feature>
<evidence type="ECO:0000256" key="3">
    <source>
        <dbReference type="ARBA" id="ARBA00022821"/>
    </source>
</evidence>
<dbReference type="SUPFAM" id="SSF52540">
    <property type="entry name" value="P-loop containing nucleoside triphosphate hydrolases"/>
    <property type="match status" value="1"/>
</dbReference>
<name>A0AA41VI52_PAPNU</name>
<dbReference type="Proteomes" id="UP001177140">
    <property type="component" value="Unassembled WGS sequence"/>
</dbReference>
<keyword evidence="4" id="KW-0732">Signal</keyword>
<evidence type="ECO:0000313" key="8">
    <source>
        <dbReference type="Proteomes" id="UP001177140"/>
    </source>
</evidence>
<dbReference type="PANTHER" id="PTHR19338">
    <property type="entry name" value="TRANSLOCASE OF INNER MITOCHONDRIAL MEMBRANE 13 HOMOLOG"/>
    <property type="match status" value="1"/>
</dbReference>
<evidence type="ECO:0000256" key="4">
    <source>
        <dbReference type="SAM" id="SignalP"/>
    </source>
</evidence>
<dbReference type="InterPro" id="IPR002182">
    <property type="entry name" value="NB-ARC"/>
</dbReference>
<evidence type="ECO:0000313" key="7">
    <source>
        <dbReference type="EMBL" id="MCL7041644.1"/>
    </source>
</evidence>
<reference evidence="7" key="1">
    <citation type="submission" date="2022-03" db="EMBL/GenBank/DDBJ databases">
        <title>A functionally conserved STORR gene fusion in Papaver species that diverged 16.8 million years ago.</title>
        <authorList>
            <person name="Catania T."/>
        </authorList>
    </citation>
    <scope>NUCLEOTIDE SEQUENCE</scope>
    <source>
        <strain evidence="7">S-191538</strain>
    </source>
</reference>
<dbReference type="Pfam" id="PF18052">
    <property type="entry name" value="Rx_N"/>
    <property type="match status" value="1"/>
</dbReference>
<gene>
    <name evidence="7" type="ORF">MKW94_002490</name>
</gene>
<dbReference type="Pfam" id="PF00931">
    <property type="entry name" value="NB-ARC"/>
    <property type="match status" value="1"/>
</dbReference>
<accession>A0AA41VI52</accession>
<keyword evidence="2" id="KW-0547">Nucleotide-binding</keyword>
<dbReference type="PRINTS" id="PR00364">
    <property type="entry name" value="DISEASERSIST"/>
</dbReference>
<dbReference type="InterPro" id="IPR038005">
    <property type="entry name" value="RX-like_CC"/>
</dbReference>
<dbReference type="PANTHER" id="PTHR19338:SF66">
    <property type="entry name" value="NB-ARC DOMAIN-CONTAINING PROTEIN"/>
    <property type="match status" value="1"/>
</dbReference>
<dbReference type="GO" id="GO:0043531">
    <property type="term" value="F:ADP binding"/>
    <property type="evidence" value="ECO:0007669"/>
    <property type="project" value="InterPro"/>
</dbReference>
<evidence type="ECO:0000259" key="6">
    <source>
        <dbReference type="Pfam" id="PF18052"/>
    </source>
</evidence>
<dbReference type="Gene3D" id="3.40.50.300">
    <property type="entry name" value="P-loop containing nucleotide triphosphate hydrolases"/>
    <property type="match status" value="1"/>
</dbReference>
<evidence type="ECO:0000256" key="2">
    <source>
        <dbReference type="ARBA" id="ARBA00022741"/>
    </source>
</evidence>
<dbReference type="InterPro" id="IPR041118">
    <property type="entry name" value="Rx_N"/>
</dbReference>
<dbReference type="Gene3D" id="1.20.5.4130">
    <property type="match status" value="1"/>
</dbReference>
<evidence type="ECO:0008006" key="9">
    <source>
        <dbReference type="Google" id="ProtNLM"/>
    </source>
</evidence>